<dbReference type="PROSITE" id="PS51349">
    <property type="entry name" value="FMN_HYDROXY_ACID_DH_2"/>
    <property type="match status" value="1"/>
</dbReference>
<name>A0AAN7CYQ4_9PEZI</name>
<reference evidence="7" key="1">
    <citation type="journal article" date="2023" name="Mol. Phylogenet. Evol.">
        <title>Genome-scale phylogeny and comparative genomics of the fungal order Sordariales.</title>
        <authorList>
            <person name="Hensen N."/>
            <person name="Bonometti L."/>
            <person name="Westerberg I."/>
            <person name="Brannstrom I.O."/>
            <person name="Guillou S."/>
            <person name="Cros-Aarteil S."/>
            <person name="Calhoun S."/>
            <person name="Haridas S."/>
            <person name="Kuo A."/>
            <person name="Mondo S."/>
            <person name="Pangilinan J."/>
            <person name="Riley R."/>
            <person name="LaButti K."/>
            <person name="Andreopoulos B."/>
            <person name="Lipzen A."/>
            <person name="Chen C."/>
            <person name="Yan M."/>
            <person name="Daum C."/>
            <person name="Ng V."/>
            <person name="Clum A."/>
            <person name="Steindorff A."/>
            <person name="Ohm R.A."/>
            <person name="Martin F."/>
            <person name="Silar P."/>
            <person name="Natvig D.O."/>
            <person name="Lalanne C."/>
            <person name="Gautier V."/>
            <person name="Ament-Velasquez S.L."/>
            <person name="Kruys A."/>
            <person name="Hutchinson M.I."/>
            <person name="Powell A.J."/>
            <person name="Barry K."/>
            <person name="Miller A.N."/>
            <person name="Grigoriev I.V."/>
            <person name="Debuchy R."/>
            <person name="Gladieux P."/>
            <person name="Hiltunen Thoren M."/>
            <person name="Johannesson H."/>
        </authorList>
    </citation>
    <scope>NUCLEOTIDE SEQUENCE</scope>
    <source>
        <strain evidence="7">CBS 359.72</strain>
    </source>
</reference>
<keyword evidence="8" id="KW-1185">Reference proteome</keyword>
<dbReference type="Pfam" id="PF01070">
    <property type="entry name" value="FMN_dh"/>
    <property type="match status" value="1"/>
</dbReference>
<dbReference type="GO" id="GO:0016491">
    <property type="term" value="F:oxidoreductase activity"/>
    <property type="evidence" value="ECO:0007669"/>
    <property type="project" value="UniProtKB-KW"/>
</dbReference>
<feature type="binding site" evidence="5">
    <location>
        <position position="299"/>
    </location>
    <ligand>
        <name>FMN</name>
        <dbReference type="ChEBI" id="CHEBI:58210"/>
    </ligand>
</feature>
<dbReference type="InterPro" id="IPR013785">
    <property type="entry name" value="Aldolase_TIM"/>
</dbReference>
<dbReference type="InterPro" id="IPR012133">
    <property type="entry name" value="Alpha-hydoxy_acid_DH_FMN"/>
</dbReference>
<comment type="caution">
    <text evidence="7">The sequence shown here is derived from an EMBL/GenBank/DDBJ whole genome shotgun (WGS) entry which is preliminary data.</text>
</comment>
<feature type="binding site" evidence="5">
    <location>
        <position position="326"/>
    </location>
    <ligand>
        <name>glyoxylate</name>
        <dbReference type="ChEBI" id="CHEBI:36655"/>
    </ligand>
</feature>
<feature type="binding site" evidence="5">
    <location>
        <begin position="377"/>
        <end position="378"/>
    </location>
    <ligand>
        <name>FMN</name>
        <dbReference type="ChEBI" id="CHEBI:58210"/>
    </ligand>
</feature>
<evidence type="ECO:0000259" key="6">
    <source>
        <dbReference type="PROSITE" id="PS51349"/>
    </source>
</evidence>
<dbReference type="InterPro" id="IPR000262">
    <property type="entry name" value="FMN-dep_DH"/>
</dbReference>
<feature type="binding site" evidence="5">
    <location>
        <position position="184"/>
    </location>
    <ligand>
        <name>glyoxylate</name>
        <dbReference type="ChEBI" id="CHEBI:36655"/>
    </ligand>
</feature>
<dbReference type="InterPro" id="IPR037350">
    <property type="entry name" value="LMO_FMN"/>
</dbReference>
<feature type="binding site" evidence="5">
    <location>
        <position position="323"/>
    </location>
    <ligand>
        <name>glyoxylate</name>
        <dbReference type="ChEBI" id="CHEBI:36655"/>
    </ligand>
</feature>
<dbReference type="Proteomes" id="UP001303647">
    <property type="component" value="Unassembled WGS sequence"/>
</dbReference>
<evidence type="ECO:0000313" key="8">
    <source>
        <dbReference type="Proteomes" id="UP001303647"/>
    </source>
</evidence>
<feature type="binding site" evidence="5">
    <location>
        <position position="182"/>
    </location>
    <ligand>
        <name>FMN</name>
        <dbReference type="ChEBI" id="CHEBI:58210"/>
    </ligand>
</feature>
<dbReference type="CDD" id="cd03332">
    <property type="entry name" value="LMO_FMN"/>
    <property type="match status" value="1"/>
</dbReference>
<protein>
    <submittedName>
        <fullName evidence="7">FMN-dependent dehydrogenase</fullName>
    </submittedName>
</protein>
<feature type="binding site" evidence="5">
    <location>
        <position position="321"/>
    </location>
    <ligand>
        <name>FMN</name>
        <dbReference type="ChEBI" id="CHEBI:58210"/>
    </ligand>
</feature>
<feature type="binding site" evidence="5">
    <location>
        <position position="61"/>
    </location>
    <ligand>
        <name>glyoxylate</name>
        <dbReference type="ChEBI" id="CHEBI:36655"/>
    </ligand>
</feature>
<evidence type="ECO:0000256" key="1">
    <source>
        <dbReference type="ARBA" id="ARBA00001917"/>
    </source>
</evidence>
<dbReference type="InterPro" id="IPR037396">
    <property type="entry name" value="FMN_HAD"/>
</dbReference>
<evidence type="ECO:0000256" key="3">
    <source>
        <dbReference type="ARBA" id="ARBA00024042"/>
    </source>
</evidence>
<feature type="binding site" evidence="5">
    <location>
        <position position="219"/>
    </location>
    <ligand>
        <name>glyoxylate</name>
        <dbReference type="ChEBI" id="CHEBI:36655"/>
    </ligand>
</feature>
<keyword evidence="5" id="KW-0288">FMN</keyword>
<sequence length="436" mass="46622">MSGPQHKDGDGSGEGKPPYGQYQLDLYAQAMIGGKKPVVTTDPNKLEQAAKEAMTPEAFNYVFGGAGEQATMHANRLAFRQWKLIPRMLRPTVPRDLRVNLFGKTYDTPLLMAPVGVQAAYHPDGEKGVATACASLGVPFIYSTAATTPLEEVASAADTSLNAAGNVNADAKSPPRAPRWFQLYWPLDDAITASLLERARAAGCDVLVVTLDTFTMSWRPLDLDGGYLPFARGEGNALGFSDPVFRRKFAAQFDGDAIEDNIMMASRFWLGEVFSGHAHRWEDLATLRRLWGDGPIVLKGVLSVQDAEMAVRCGMDGIVVSNHGGRQMDGAVPSLEVLPEIVDAVGDRLTVLFDSGIRTGVDVLKALSLGAKAVLVGRPVIYGLGAAGTDGARHILAGLLADIDQSMGLAGLQSVPELNRSILRKINYGGDVKSSL</sequence>
<feature type="binding site" evidence="5">
    <location>
        <position position="210"/>
    </location>
    <ligand>
        <name>FMN</name>
        <dbReference type="ChEBI" id="CHEBI:58210"/>
    </ligand>
</feature>
<evidence type="ECO:0000256" key="4">
    <source>
        <dbReference type="PIRSR" id="PIRSR000138-1"/>
    </source>
</evidence>
<proteinExistence type="inferred from homology"/>
<feature type="binding site" evidence="5">
    <location>
        <position position="143"/>
    </location>
    <ligand>
        <name>FMN</name>
        <dbReference type="ChEBI" id="CHEBI:58210"/>
    </ligand>
</feature>
<comment type="cofactor">
    <cofactor evidence="1">
        <name>FMN</name>
        <dbReference type="ChEBI" id="CHEBI:58210"/>
    </cofactor>
</comment>
<accession>A0AAN7CYQ4</accession>
<reference evidence="7" key="2">
    <citation type="submission" date="2023-05" db="EMBL/GenBank/DDBJ databases">
        <authorList>
            <consortium name="Lawrence Berkeley National Laboratory"/>
            <person name="Steindorff A."/>
            <person name="Hensen N."/>
            <person name="Bonometti L."/>
            <person name="Westerberg I."/>
            <person name="Brannstrom I.O."/>
            <person name="Guillou S."/>
            <person name="Cros-Aarteil S."/>
            <person name="Calhoun S."/>
            <person name="Haridas S."/>
            <person name="Kuo A."/>
            <person name="Mondo S."/>
            <person name="Pangilinan J."/>
            <person name="Riley R."/>
            <person name="Labutti K."/>
            <person name="Andreopoulos B."/>
            <person name="Lipzen A."/>
            <person name="Chen C."/>
            <person name="Yanf M."/>
            <person name="Daum C."/>
            <person name="Ng V."/>
            <person name="Clum A."/>
            <person name="Ohm R."/>
            <person name="Martin F."/>
            <person name="Silar P."/>
            <person name="Natvig D."/>
            <person name="Lalanne C."/>
            <person name="Gautier V."/>
            <person name="Ament-Velasquez S.L."/>
            <person name="Kruys A."/>
            <person name="Hutchinson M.I."/>
            <person name="Powell A.J."/>
            <person name="Barry K."/>
            <person name="Miller A.N."/>
            <person name="Grigoriev I.V."/>
            <person name="Debuchy R."/>
            <person name="Gladieux P."/>
            <person name="Thoren M.H."/>
            <person name="Johannesson H."/>
        </authorList>
    </citation>
    <scope>NUCLEOTIDE SEQUENCE</scope>
    <source>
        <strain evidence="7">CBS 359.72</strain>
    </source>
</reference>
<feature type="binding site" evidence="5">
    <location>
        <begin position="114"/>
        <end position="116"/>
    </location>
    <ligand>
        <name>FMN</name>
        <dbReference type="ChEBI" id="CHEBI:58210"/>
    </ligand>
</feature>
<comment type="similarity">
    <text evidence="3">Belongs to the FMN-dependent alpha-hydroxy acid dehydrogenase family.</text>
</comment>
<gene>
    <name evidence="7" type="ORF">C7999DRAFT_11438</name>
</gene>
<dbReference type="PANTHER" id="PTHR10578:SF86">
    <property type="entry name" value="DEPENDENT DEHYDROGENASE, PUTATIVE (AFU_ORTHOLOGUE AFUA_6G02720)-RELATED"/>
    <property type="match status" value="1"/>
</dbReference>
<dbReference type="PROSITE" id="PS00557">
    <property type="entry name" value="FMN_HYDROXY_ACID_DH_1"/>
    <property type="match status" value="1"/>
</dbReference>
<keyword evidence="2" id="KW-0560">Oxidoreductase</keyword>
<dbReference type="GO" id="GO:0010181">
    <property type="term" value="F:FMN binding"/>
    <property type="evidence" value="ECO:0007669"/>
    <property type="project" value="InterPro"/>
</dbReference>
<feature type="active site" description="Proton acceptor" evidence="4">
    <location>
        <position position="323"/>
    </location>
</feature>
<organism evidence="7 8">
    <name type="scientific">Corynascus novoguineensis</name>
    <dbReference type="NCBI Taxonomy" id="1126955"/>
    <lineage>
        <taxon>Eukaryota</taxon>
        <taxon>Fungi</taxon>
        <taxon>Dikarya</taxon>
        <taxon>Ascomycota</taxon>
        <taxon>Pezizomycotina</taxon>
        <taxon>Sordariomycetes</taxon>
        <taxon>Sordariomycetidae</taxon>
        <taxon>Sordariales</taxon>
        <taxon>Chaetomiaceae</taxon>
        <taxon>Corynascus</taxon>
    </lineage>
</organism>
<dbReference type="EMBL" id="MU857610">
    <property type="protein sequence ID" value="KAK4250859.1"/>
    <property type="molecule type" value="Genomic_DNA"/>
</dbReference>
<dbReference type="InterPro" id="IPR008259">
    <property type="entry name" value="FMN_hydac_DH_AS"/>
</dbReference>
<dbReference type="AlphaFoldDB" id="A0AAN7CYQ4"/>
<dbReference type="Gene3D" id="3.20.20.70">
    <property type="entry name" value="Aldolase class I"/>
    <property type="match status" value="1"/>
</dbReference>
<dbReference type="SUPFAM" id="SSF51395">
    <property type="entry name" value="FMN-linked oxidoreductases"/>
    <property type="match status" value="1"/>
</dbReference>
<dbReference type="PIRSF" id="PIRSF000138">
    <property type="entry name" value="Al-hdrx_acd_dh"/>
    <property type="match status" value="1"/>
</dbReference>
<feature type="domain" description="FMN hydroxy acid dehydrogenase" evidence="6">
    <location>
        <begin position="35"/>
        <end position="428"/>
    </location>
</feature>
<evidence type="ECO:0000256" key="2">
    <source>
        <dbReference type="ARBA" id="ARBA00023002"/>
    </source>
</evidence>
<evidence type="ECO:0000313" key="7">
    <source>
        <dbReference type="EMBL" id="KAK4250859.1"/>
    </source>
</evidence>
<feature type="binding site" evidence="5">
    <location>
        <begin position="354"/>
        <end position="358"/>
    </location>
    <ligand>
        <name>FMN</name>
        <dbReference type="ChEBI" id="CHEBI:58210"/>
    </ligand>
</feature>
<dbReference type="PANTHER" id="PTHR10578">
    <property type="entry name" value="S -2-HYDROXY-ACID OXIDASE-RELATED"/>
    <property type="match status" value="1"/>
</dbReference>
<evidence type="ECO:0000256" key="5">
    <source>
        <dbReference type="PIRSR" id="PIRSR000138-2"/>
    </source>
</evidence>
<keyword evidence="5" id="KW-0285">Flavoprotein</keyword>